<protein>
    <recommendedName>
        <fullName evidence="2">Reverse transcriptase domain-containing protein</fullName>
    </recommendedName>
</protein>
<keyword evidence="4" id="KW-1185">Reference proteome</keyword>
<keyword evidence="1" id="KW-0732">Signal</keyword>
<dbReference type="Proteomes" id="UP001054945">
    <property type="component" value="Unassembled WGS sequence"/>
</dbReference>
<name>A0AAV4R195_CAEEX</name>
<feature type="domain" description="Reverse transcriptase" evidence="2">
    <location>
        <begin position="33"/>
        <end position="114"/>
    </location>
</feature>
<dbReference type="InterPro" id="IPR043502">
    <property type="entry name" value="DNA/RNA_pol_sf"/>
</dbReference>
<evidence type="ECO:0000313" key="3">
    <source>
        <dbReference type="EMBL" id="GIY16073.1"/>
    </source>
</evidence>
<evidence type="ECO:0000256" key="1">
    <source>
        <dbReference type="SAM" id="SignalP"/>
    </source>
</evidence>
<dbReference type="Pfam" id="PF00078">
    <property type="entry name" value="RVT_1"/>
    <property type="match status" value="1"/>
</dbReference>
<feature type="signal peptide" evidence="1">
    <location>
        <begin position="1"/>
        <end position="31"/>
    </location>
</feature>
<comment type="caution">
    <text evidence="3">The sequence shown here is derived from an EMBL/GenBank/DDBJ whole genome shotgun (WGS) entry which is preliminary data.</text>
</comment>
<dbReference type="Gene3D" id="3.10.10.10">
    <property type="entry name" value="HIV Type 1 Reverse Transcriptase, subunit A, domain 1"/>
    <property type="match status" value="1"/>
</dbReference>
<dbReference type="SUPFAM" id="SSF56672">
    <property type="entry name" value="DNA/RNA polymerases"/>
    <property type="match status" value="1"/>
</dbReference>
<dbReference type="EMBL" id="BPLR01007328">
    <property type="protein sequence ID" value="GIY16073.1"/>
    <property type="molecule type" value="Genomic_DNA"/>
</dbReference>
<reference evidence="3 4" key="1">
    <citation type="submission" date="2021-06" db="EMBL/GenBank/DDBJ databases">
        <title>Caerostris extrusa draft genome.</title>
        <authorList>
            <person name="Kono N."/>
            <person name="Arakawa K."/>
        </authorList>
    </citation>
    <scope>NUCLEOTIDE SEQUENCE [LARGE SCALE GENOMIC DNA]</scope>
</reference>
<organism evidence="3 4">
    <name type="scientific">Caerostris extrusa</name>
    <name type="common">Bark spider</name>
    <name type="synonym">Caerostris bankana</name>
    <dbReference type="NCBI Taxonomy" id="172846"/>
    <lineage>
        <taxon>Eukaryota</taxon>
        <taxon>Metazoa</taxon>
        <taxon>Ecdysozoa</taxon>
        <taxon>Arthropoda</taxon>
        <taxon>Chelicerata</taxon>
        <taxon>Arachnida</taxon>
        <taxon>Araneae</taxon>
        <taxon>Araneomorphae</taxon>
        <taxon>Entelegynae</taxon>
        <taxon>Araneoidea</taxon>
        <taxon>Araneidae</taxon>
        <taxon>Caerostris</taxon>
    </lineage>
</organism>
<gene>
    <name evidence="3" type="ORF">CEXT_464491</name>
</gene>
<dbReference type="GO" id="GO:0071897">
    <property type="term" value="P:DNA biosynthetic process"/>
    <property type="evidence" value="ECO:0007669"/>
    <property type="project" value="UniProtKB-ARBA"/>
</dbReference>
<proteinExistence type="predicted"/>
<dbReference type="AlphaFoldDB" id="A0AAV4R195"/>
<feature type="chain" id="PRO_5043338159" description="Reverse transcriptase domain-containing protein" evidence="1">
    <location>
        <begin position="32"/>
        <end position="122"/>
    </location>
</feature>
<sequence length="122" mass="14052">MVVKFSPTLLFSKYFIKCLLLLRTFTKSSFAHHSDPTKTIQRMRKLRMQFGRNNASSTFKRFVDEITRGLKGVYSFSDGILITSKMHEDHIVYLSALFQLVHHYGLTLKPSKCPSVHLLSPS</sequence>
<dbReference type="InterPro" id="IPR000477">
    <property type="entry name" value="RT_dom"/>
</dbReference>
<evidence type="ECO:0000313" key="4">
    <source>
        <dbReference type="Proteomes" id="UP001054945"/>
    </source>
</evidence>
<evidence type="ECO:0000259" key="2">
    <source>
        <dbReference type="Pfam" id="PF00078"/>
    </source>
</evidence>
<dbReference type="Gene3D" id="3.30.70.270">
    <property type="match status" value="1"/>
</dbReference>
<accession>A0AAV4R195</accession>
<dbReference type="InterPro" id="IPR043128">
    <property type="entry name" value="Rev_trsase/Diguanyl_cyclase"/>
</dbReference>